<sequence>MEQSILEWALAVIGSGGIGAVITYICTFKSKKKQVEAEAESSMVDVE</sequence>
<name>A0A8S5RHY0_9VIRU</name>
<keyword evidence="1" id="KW-1133">Transmembrane helix</keyword>
<keyword evidence="1" id="KW-0472">Membrane</keyword>
<evidence type="ECO:0000256" key="1">
    <source>
        <dbReference type="SAM" id="Phobius"/>
    </source>
</evidence>
<feature type="transmembrane region" description="Helical" evidence="1">
    <location>
        <begin position="6"/>
        <end position="26"/>
    </location>
</feature>
<accession>A0A8S5RHY0</accession>
<proteinExistence type="predicted"/>
<organism evidence="2">
    <name type="scientific">virus sp. ctML55</name>
    <dbReference type="NCBI Taxonomy" id="2827627"/>
    <lineage>
        <taxon>Viruses</taxon>
    </lineage>
</organism>
<reference evidence="2" key="1">
    <citation type="journal article" date="2021" name="Proc. Natl. Acad. Sci. U.S.A.">
        <title>A Catalog of Tens of Thousands of Viruses from Human Metagenomes Reveals Hidden Associations with Chronic Diseases.</title>
        <authorList>
            <person name="Tisza M.J."/>
            <person name="Buck C.B."/>
        </authorList>
    </citation>
    <scope>NUCLEOTIDE SEQUENCE</scope>
    <source>
        <strain evidence="2">CtML55</strain>
    </source>
</reference>
<evidence type="ECO:0000313" key="2">
    <source>
        <dbReference type="EMBL" id="DAE30771.1"/>
    </source>
</evidence>
<protein>
    <submittedName>
        <fullName evidence="2">Uncharacterized protein</fullName>
    </submittedName>
</protein>
<dbReference type="EMBL" id="BK059105">
    <property type="protein sequence ID" value="DAE30771.1"/>
    <property type="molecule type" value="Genomic_DNA"/>
</dbReference>
<keyword evidence="1" id="KW-0812">Transmembrane</keyword>